<feature type="domain" description="DUF5641" evidence="1">
    <location>
        <begin position="109"/>
        <end position="185"/>
    </location>
</feature>
<proteinExistence type="predicted"/>
<evidence type="ECO:0000313" key="2">
    <source>
        <dbReference type="Proteomes" id="UP001652628"/>
    </source>
</evidence>
<dbReference type="Proteomes" id="UP001652628">
    <property type="component" value="Chromosome 2L"/>
</dbReference>
<reference evidence="3" key="1">
    <citation type="submission" date="2025-08" db="UniProtKB">
        <authorList>
            <consortium name="RefSeq"/>
        </authorList>
    </citation>
    <scope>IDENTIFICATION</scope>
</reference>
<sequence length="185" mass="21061">MVTSAIHLELVTDLTTETFLAALRRFISLRGKCSKIYSDNGTNFIGAKRSLNEMQELLSSQRHKDIVTSTLADDGIQWTTTYHFLIGRPLSTVPDPDLSHIPVGRLGYWQSIQAMLQGFWNKWHQEYLTTLQQRPKWTTSTPNLSIGDVVFFKESNTPPASWHTARVMETYPGKHNLVQAVKLKT</sequence>
<keyword evidence="2" id="KW-1185">Reference proteome</keyword>
<accession>A0ABM4TKK3</accession>
<dbReference type="Gene3D" id="3.30.420.10">
    <property type="entry name" value="Ribonuclease H-like superfamily/Ribonuclease H"/>
    <property type="match status" value="1"/>
</dbReference>
<dbReference type="SUPFAM" id="SSF53098">
    <property type="entry name" value="Ribonuclease H-like"/>
    <property type="match status" value="1"/>
</dbReference>
<dbReference type="Pfam" id="PF18701">
    <property type="entry name" value="DUF5641"/>
    <property type="match status" value="1"/>
</dbReference>
<dbReference type="InterPro" id="IPR040676">
    <property type="entry name" value="DUF5641"/>
</dbReference>
<evidence type="ECO:0000313" key="3">
    <source>
        <dbReference type="RefSeq" id="XP_070850488.1"/>
    </source>
</evidence>
<gene>
    <name evidence="3" type="primary">LOC139352306</name>
</gene>
<dbReference type="RefSeq" id="XP_070850488.1">
    <property type="nucleotide sequence ID" value="XM_070994387.1"/>
</dbReference>
<protein>
    <recommendedName>
        <fullName evidence="1">DUF5641 domain-containing protein</fullName>
    </recommendedName>
</protein>
<organism evidence="2 3">
    <name type="scientific">Drosophila suzukii</name>
    <name type="common">Spotted-wing drosophila fruit fly</name>
    <dbReference type="NCBI Taxonomy" id="28584"/>
    <lineage>
        <taxon>Eukaryota</taxon>
        <taxon>Metazoa</taxon>
        <taxon>Ecdysozoa</taxon>
        <taxon>Arthropoda</taxon>
        <taxon>Hexapoda</taxon>
        <taxon>Insecta</taxon>
        <taxon>Pterygota</taxon>
        <taxon>Neoptera</taxon>
        <taxon>Endopterygota</taxon>
        <taxon>Diptera</taxon>
        <taxon>Brachycera</taxon>
        <taxon>Muscomorpha</taxon>
        <taxon>Ephydroidea</taxon>
        <taxon>Drosophilidae</taxon>
        <taxon>Drosophila</taxon>
        <taxon>Sophophora</taxon>
    </lineage>
</organism>
<dbReference type="GeneID" id="139352306"/>
<name>A0ABM4TKK3_DROSZ</name>
<dbReference type="PANTHER" id="PTHR47331:SF1">
    <property type="entry name" value="GAG-LIKE PROTEIN"/>
    <property type="match status" value="1"/>
</dbReference>
<dbReference type="InterPro" id="IPR012337">
    <property type="entry name" value="RNaseH-like_sf"/>
</dbReference>
<evidence type="ECO:0000259" key="1">
    <source>
        <dbReference type="Pfam" id="PF18701"/>
    </source>
</evidence>
<dbReference type="PANTHER" id="PTHR47331">
    <property type="entry name" value="PHD-TYPE DOMAIN-CONTAINING PROTEIN"/>
    <property type="match status" value="1"/>
</dbReference>
<dbReference type="InterPro" id="IPR036397">
    <property type="entry name" value="RNaseH_sf"/>
</dbReference>